<dbReference type="SUPFAM" id="SSF69279">
    <property type="entry name" value="Phage tail proteins"/>
    <property type="match status" value="1"/>
</dbReference>
<dbReference type="Pfam" id="PF05954">
    <property type="entry name" value="Phage_GPD"/>
    <property type="match status" value="1"/>
</dbReference>
<dbReference type="PANTHER" id="PTHR35862:SF3">
    <property type="entry name" value="FELS-2 PROPHAGE PROTEIN"/>
    <property type="match status" value="1"/>
</dbReference>
<dbReference type="RefSeq" id="WP_118130775.1">
    <property type="nucleotide sequence ID" value="NZ_LMAZ01000003.1"/>
</dbReference>
<protein>
    <submittedName>
        <fullName evidence="1">Late control protein</fullName>
    </submittedName>
</protein>
<dbReference type="EMBL" id="LMAZ01000003">
    <property type="protein sequence ID" value="RGP54401.1"/>
    <property type="molecule type" value="Genomic_DNA"/>
</dbReference>
<reference evidence="1 2" key="1">
    <citation type="journal article" date="2018" name="Syst. Appl. Microbiol.">
        <title>Pseudomonas gallaeciensis sp. nov., isolated from crude-oil-contaminated intertidal sand samples after the Prestige oil spill.</title>
        <authorList>
            <person name="Mulet M."/>
            <person name="Sanchez D."/>
            <person name="Rodriguez A.C."/>
            <person name="Nogales B."/>
            <person name="Bosch R."/>
            <person name="Busquets A."/>
            <person name="Gomila M."/>
            <person name="Lalucat J."/>
            <person name="Garcia-Valdes E."/>
        </authorList>
    </citation>
    <scope>NUCLEOTIDE SEQUENCE [LARGE SCALE GENOMIC DNA]</scope>
    <source>
        <strain evidence="1 2">V113</strain>
    </source>
</reference>
<gene>
    <name evidence="1" type="ORF">ASB58_11005</name>
</gene>
<evidence type="ECO:0000313" key="1">
    <source>
        <dbReference type="EMBL" id="RGP54401.1"/>
    </source>
</evidence>
<proteinExistence type="predicted"/>
<dbReference type="Proteomes" id="UP000265411">
    <property type="component" value="Unassembled WGS sequence"/>
</dbReference>
<dbReference type="PANTHER" id="PTHR35862">
    <property type="entry name" value="FELS-2 PROPHAGE PROTEIN"/>
    <property type="match status" value="1"/>
</dbReference>
<dbReference type="AlphaFoldDB" id="A0A395R2S1"/>
<sequence>MITAPRHPAPVFRLAVDGVDITPKVNNRLISLTLTDNRGLEADQLDISLSDHDGRLSIPPRGAIINLWLGWSDTGLVNKGTYTVDETEHSGTPDVLTLRARSADLRQGFTRKRERSWHGVTLADVVRTIAQAYSLQPVIDLVLGAVGLAHQDQANESDANLLTRLATEHDAIASVKAGRLLLLPVGASKTASGLALPHINLTRKDGDGHRWLAADRNSYTGVRVYYYNPNSAERLEAIIGTEDNLKTLRHIAADRDSALQAARSEWQRLQRGSATLSYTLARGRPELLPEMTYSLHGIKQQISDVVWLCSRVIHNVSDSGYTNSLELEQQLASDDDLAALVEGAYTGVVAWYRAEDGTQQPITEGDQGNPKRLVHLYASKASAERAVKREFERLSQSS</sequence>
<name>A0A395R2S1_9PSED</name>
<keyword evidence="2" id="KW-1185">Reference proteome</keyword>
<dbReference type="OrthoDB" id="4070623at2"/>
<dbReference type="InterPro" id="IPR052726">
    <property type="entry name" value="Phage_Baseplate_Hub"/>
</dbReference>
<evidence type="ECO:0000313" key="2">
    <source>
        <dbReference type="Proteomes" id="UP000265411"/>
    </source>
</evidence>
<comment type="caution">
    <text evidence="1">The sequence shown here is derived from an EMBL/GenBank/DDBJ whole genome shotgun (WGS) entry which is preliminary data.</text>
</comment>
<organism evidence="1 2">
    <name type="scientific">Pseudomonas abyssi</name>
    <dbReference type="NCBI Taxonomy" id="170540"/>
    <lineage>
        <taxon>Bacteria</taxon>
        <taxon>Pseudomonadati</taxon>
        <taxon>Pseudomonadota</taxon>
        <taxon>Gammaproteobacteria</taxon>
        <taxon>Pseudomonadales</taxon>
        <taxon>Pseudomonadaceae</taxon>
        <taxon>Pseudomonas</taxon>
    </lineage>
</organism>
<accession>A0A395R2S1</accession>